<dbReference type="Proteomes" id="UP000052946">
    <property type="component" value="Unassembled WGS sequence"/>
</dbReference>
<reference evidence="2" key="1">
    <citation type="submission" date="2015-07" db="EMBL/GenBank/DDBJ databases">
        <title>Draft Genome Sequence of Oceanobacillus picturae Heshi-B3 that Was Isolated from Fermented Rice Bran with Aging Salted Mackerel, Which Was Named Heshiko as Traditional Fermented Seafood in Japan.</title>
        <authorList>
            <person name="Akuzawa S."/>
            <person name="Nakagawa J."/>
            <person name="Kanekatsu T."/>
            <person name="Kanesaki Y."/>
            <person name="Suzuki T."/>
        </authorList>
    </citation>
    <scope>NUCLEOTIDE SEQUENCE [LARGE SCALE GENOMIC DNA]</scope>
    <source>
        <strain evidence="2">Heshi-B3</strain>
    </source>
</reference>
<dbReference type="InterPro" id="IPR025912">
    <property type="entry name" value="YrvL"/>
</dbReference>
<dbReference type="RefSeq" id="WP_081779372.1">
    <property type="nucleotide sequence ID" value="NZ_BBXV01000017.1"/>
</dbReference>
<sequence>MELVDVIAGWLALFTVDELITGITISAPQEMIIAIILSLTEFAFKDKEEGKD</sequence>
<evidence type="ECO:0000313" key="1">
    <source>
        <dbReference type="EMBL" id="GAQ17637.1"/>
    </source>
</evidence>
<protein>
    <submittedName>
        <fullName evidence="1">Membrane-bound negative regulator YvrL</fullName>
    </submittedName>
</protein>
<reference evidence="1 2" key="2">
    <citation type="journal article" date="2016" name="Genome Announc.">
        <title>Draft Genome Sequence of Oceanobacillus picturae Heshi-B3, Isolated from Fermented Rice Bran in a Traditional Japanese Seafood Dish.</title>
        <authorList>
            <person name="Akuzawa S."/>
            <person name="Nagaoka J."/>
            <person name="Kanekatsu M."/>
            <person name="Kanesaki Y."/>
            <person name="Suzuki T."/>
        </authorList>
    </citation>
    <scope>NUCLEOTIDE SEQUENCE [LARGE SCALE GENOMIC DNA]</scope>
    <source>
        <strain evidence="1 2">Heshi-B3</strain>
    </source>
</reference>
<name>A0A0U9H4M2_9BACI</name>
<proteinExistence type="predicted"/>
<gene>
    <name evidence="1" type="ORF">OPHB3_1562</name>
</gene>
<dbReference type="OrthoDB" id="2721966at2"/>
<evidence type="ECO:0000313" key="2">
    <source>
        <dbReference type="Proteomes" id="UP000052946"/>
    </source>
</evidence>
<accession>A0A0U9H4M2</accession>
<dbReference type="Pfam" id="PF14184">
    <property type="entry name" value="YrvL"/>
    <property type="match status" value="1"/>
</dbReference>
<comment type="caution">
    <text evidence="1">The sequence shown here is derived from an EMBL/GenBank/DDBJ whole genome shotgun (WGS) entry which is preliminary data.</text>
</comment>
<dbReference type="AlphaFoldDB" id="A0A0U9H4M2"/>
<dbReference type="EMBL" id="BBXV01000017">
    <property type="protein sequence ID" value="GAQ17637.1"/>
    <property type="molecule type" value="Genomic_DNA"/>
</dbReference>
<organism evidence="1 2">
    <name type="scientific">Oceanobacillus picturae</name>
    <dbReference type="NCBI Taxonomy" id="171693"/>
    <lineage>
        <taxon>Bacteria</taxon>
        <taxon>Bacillati</taxon>
        <taxon>Bacillota</taxon>
        <taxon>Bacilli</taxon>
        <taxon>Bacillales</taxon>
        <taxon>Bacillaceae</taxon>
        <taxon>Oceanobacillus</taxon>
    </lineage>
</organism>